<reference evidence="1 2" key="1">
    <citation type="submission" date="2018-06" db="EMBL/GenBank/DDBJ databases">
        <title>Genome analysis of cellulolytic fungus Trichoderma lentiforme CFAM-422.</title>
        <authorList>
            <person name="Steindorff A.S."/>
            <person name="Formighieri E.F."/>
            <person name="Midorikawa G.E.O."/>
            <person name="Tamietti M.S."/>
            <person name="Ramos E.Z."/>
            <person name="Silva A.S."/>
            <person name="Bon E.P.S."/>
            <person name="Mendes T.D."/>
            <person name="Damaso M.C.T."/>
            <person name="Favaro L.C.L."/>
        </authorList>
    </citation>
    <scope>NUCLEOTIDE SEQUENCE [LARGE SCALE GENOMIC DNA]</scope>
    <source>
        <strain evidence="1 2">CFAM-422</strain>
    </source>
</reference>
<name>A0A9P5C9A6_9HYPO</name>
<proteinExistence type="predicted"/>
<organism evidence="1 2">
    <name type="scientific">Trichoderma lentiforme</name>
    <dbReference type="NCBI Taxonomy" id="1567552"/>
    <lineage>
        <taxon>Eukaryota</taxon>
        <taxon>Fungi</taxon>
        <taxon>Dikarya</taxon>
        <taxon>Ascomycota</taxon>
        <taxon>Pezizomycotina</taxon>
        <taxon>Sordariomycetes</taxon>
        <taxon>Hypocreomycetidae</taxon>
        <taxon>Hypocreales</taxon>
        <taxon>Hypocreaceae</taxon>
        <taxon>Trichoderma</taxon>
    </lineage>
</organism>
<evidence type="ECO:0000313" key="1">
    <source>
        <dbReference type="EMBL" id="KAF3060161.1"/>
    </source>
</evidence>
<sequence length="257" mass="29050">MANVIDESISFETCKEGFEENFTEEFPSLSDFYPNNSTPKLIDQELVEDLQHGSKEQTSNEQQGFEVGHQVDGIVGGGAVLPSDQAKIYIKFPREGCSYTFEEASKLVFDRIPNSKGRKGHQFETAFVHPDDNHHMTAVNQCNVQDVMWLDDVAIEIAANKFPAYFVSPEDGAPTTDTNRFFVVVALEDGFRQEHENAWRRLTKSESFFLHLYDNLNNTEPDAFACSITSEELKLLPSSIHLQRNPVRWGLPSPDTP</sequence>
<protein>
    <submittedName>
        <fullName evidence="1">Uncharacterized protein</fullName>
    </submittedName>
</protein>
<accession>A0A9P5C9A6</accession>
<evidence type="ECO:0000313" key="2">
    <source>
        <dbReference type="Proteomes" id="UP000801864"/>
    </source>
</evidence>
<dbReference type="Proteomes" id="UP000801864">
    <property type="component" value="Unassembled WGS sequence"/>
</dbReference>
<comment type="caution">
    <text evidence="1">The sequence shown here is derived from an EMBL/GenBank/DDBJ whole genome shotgun (WGS) entry which is preliminary data.</text>
</comment>
<gene>
    <name evidence="1" type="ORF">CFAM422_011430</name>
</gene>
<dbReference type="AlphaFoldDB" id="A0A9P5C9A6"/>
<dbReference type="EMBL" id="QLNT01000024">
    <property type="protein sequence ID" value="KAF3060161.1"/>
    <property type="molecule type" value="Genomic_DNA"/>
</dbReference>
<keyword evidence="2" id="KW-1185">Reference proteome</keyword>